<gene>
    <name evidence="1" type="ORF">AB5J56_33495</name>
</gene>
<reference evidence="1" key="1">
    <citation type="submission" date="2024-07" db="EMBL/GenBank/DDBJ databases">
        <authorList>
            <person name="Yu S.T."/>
        </authorList>
    </citation>
    <scope>NUCLEOTIDE SEQUENCE</scope>
    <source>
        <strain evidence="1">R21</strain>
    </source>
</reference>
<evidence type="ECO:0000313" key="1">
    <source>
        <dbReference type="EMBL" id="XDQ29313.1"/>
    </source>
</evidence>
<dbReference type="AlphaFoldDB" id="A0AB39PHL4"/>
<protein>
    <submittedName>
        <fullName evidence="1">Uncharacterized protein</fullName>
    </submittedName>
</protein>
<name>A0AB39PHL4_9ACTN</name>
<accession>A0AB39PHL4</accession>
<sequence>MSRTVHHVPARHRTHPPYWAAGLPGPCTAHTLTELRYSHTESSRAEREGRRPVPTLAVRTFAAHTYPRALNADLWSPYESTARAALHTFRQTARKHLRAAPPGTLLAAAEDLDHPPTRHRHRDLWEA</sequence>
<organism evidence="1">
    <name type="scientific">Streptomyces sp. R21</name>
    <dbReference type="NCBI Taxonomy" id="3238627"/>
    <lineage>
        <taxon>Bacteria</taxon>
        <taxon>Bacillati</taxon>
        <taxon>Actinomycetota</taxon>
        <taxon>Actinomycetes</taxon>
        <taxon>Kitasatosporales</taxon>
        <taxon>Streptomycetaceae</taxon>
        <taxon>Streptomyces</taxon>
    </lineage>
</organism>
<proteinExistence type="predicted"/>
<dbReference type="EMBL" id="CP163435">
    <property type="protein sequence ID" value="XDQ29313.1"/>
    <property type="molecule type" value="Genomic_DNA"/>
</dbReference>
<dbReference type="RefSeq" id="WP_369238195.1">
    <property type="nucleotide sequence ID" value="NZ_CP163435.1"/>
</dbReference>